<comment type="caution">
    <text evidence="7">The sequence shown here is derived from an EMBL/GenBank/DDBJ whole genome shotgun (WGS) entry which is preliminary data.</text>
</comment>
<name>A0ABU9BL29_9BURK</name>
<feature type="transmembrane region" description="Helical" evidence="5">
    <location>
        <begin position="7"/>
        <end position="27"/>
    </location>
</feature>
<keyword evidence="8" id="KW-1185">Reference proteome</keyword>
<feature type="transmembrane region" description="Helical" evidence="5">
    <location>
        <begin position="445"/>
        <end position="463"/>
    </location>
</feature>
<evidence type="ECO:0000256" key="1">
    <source>
        <dbReference type="ARBA" id="ARBA00004141"/>
    </source>
</evidence>
<organism evidence="7 8">
    <name type="scientific">Ideonella lacteola</name>
    <dbReference type="NCBI Taxonomy" id="2984193"/>
    <lineage>
        <taxon>Bacteria</taxon>
        <taxon>Pseudomonadati</taxon>
        <taxon>Pseudomonadota</taxon>
        <taxon>Betaproteobacteria</taxon>
        <taxon>Burkholderiales</taxon>
        <taxon>Sphaerotilaceae</taxon>
        <taxon>Ideonella</taxon>
    </lineage>
</organism>
<dbReference type="InterPro" id="IPR007016">
    <property type="entry name" value="O-antigen_ligase-rel_domated"/>
</dbReference>
<dbReference type="GO" id="GO:0016874">
    <property type="term" value="F:ligase activity"/>
    <property type="evidence" value="ECO:0007669"/>
    <property type="project" value="UniProtKB-KW"/>
</dbReference>
<protein>
    <submittedName>
        <fullName evidence="7">O-antigen ligase family protein</fullName>
    </submittedName>
</protein>
<evidence type="ECO:0000256" key="3">
    <source>
        <dbReference type="ARBA" id="ARBA00022989"/>
    </source>
</evidence>
<evidence type="ECO:0000313" key="8">
    <source>
        <dbReference type="Proteomes" id="UP001371218"/>
    </source>
</evidence>
<keyword evidence="7" id="KW-0436">Ligase</keyword>
<proteinExistence type="predicted"/>
<keyword evidence="4 5" id="KW-0472">Membrane</keyword>
<evidence type="ECO:0000256" key="5">
    <source>
        <dbReference type="SAM" id="Phobius"/>
    </source>
</evidence>
<keyword evidence="3 5" id="KW-1133">Transmembrane helix</keyword>
<accession>A0ABU9BL29</accession>
<evidence type="ECO:0000259" key="6">
    <source>
        <dbReference type="Pfam" id="PF04932"/>
    </source>
</evidence>
<gene>
    <name evidence="7" type="ORF">AACH06_07515</name>
</gene>
<feature type="transmembrane region" description="Helical" evidence="5">
    <location>
        <begin position="196"/>
        <end position="214"/>
    </location>
</feature>
<evidence type="ECO:0000313" key="7">
    <source>
        <dbReference type="EMBL" id="MEK8030672.1"/>
    </source>
</evidence>
<evidence type="ECO:0000256" key="4">
    <source>
        <dbReference type="ARBA" id="ARBA00023136"/>
    </source>
</evidence>
<reference evidence="7 8" key="1">
    <citation type="submission" date="2024-04" db="EMBL/GenBank/DDBJ databases">
        <title>Novel species of the genus Ideonella isolated from streams.</title>
        <authorList>
            <person name="Lu H."/>
        </authorList>
    </citation>
    <scope>NUCLEOTIDE SEQUENCE [LARGE SCALE GENOMIC DNA]</scope>
    <source>
        <strain evidence="7 8">DXS29W</strain>
    </source>
</reference>
<feature type="transmembrane region" description="Helical" evidence="5">
    <location>
        <begin position="39"/>
        <end position="69"/>
    </location>
</feature>
<dbReference type="PANTHER" id="PTHR37422">
    <property type="entry name" value="TEICHURONIC ACID BIOSYNTHESIS PROTEIN TUAE"/>
    <property type="match status" value="1"/>
</dbReference>
<feature type="transmembrane region" description="Helical" evidence="5">
    <location>
        <begin position="278"/>
        <end position="295"/>
    </location>
</feature>
<dbReference type="RefSeq" id="WP_341425032.1">
    <property type="nucleotide sequence ID" value="NZ_JBBUTG010000003.1"/>
</dbReference>
<evidence type="ECO:0000256" key="2">
    <source>
        <dbReference type="ARBA" id="ARBA00022692"/>
    </source>
</evidence>
<feature type="transmembrane region" description="Helical" evidence="5">
    <location>
        <begin position="81"/>
        <end position="103"/>
    </location>
</feature>
<dbReference type="Pfam" id="PF04932">
    <property type="entry name" value="Wzy_C"/>
    <property type="match status" value="1"/>
</dbReference>
<feature type="transmembrane region" description="Helical" evidence="5">
    <location>
        <begin position="252"/>
        <end position="272"/>
    </location>
</feature>
<dbReference type="EMBL" id="JBBUTG010000003">
    <property type="protein sequence ID" value="MEK8030672.1"/>
    <property type="molecule type" value="Genomic_DNA"/>
</dbReference>
<dbReference type="Proteomes" id="UP001371218">
    <property type="component" value="Unassembled WGS sequence"/>
</dbReference>
<keyword evidence="2 5" id="KW-0812">Transmembrane</keyword>
<comment type="subcellular location">
    <subcellularLocation>
        <location evidence="1">Membrane</location>
        <topology evidence="1">Multi-pass membrane protein</topology>
    </subcellularLocation>
</comment>
<sequence length="510" mass="55858">MLSQIKALVVILAVALPVFWMAAVAWPESARPDIRRWRWAFVLVTVLSFVTPSIWIYVLAMPLVVAAFLAPEGERAQRAAVLWALLMLAVPNAGAYIAGIGGISNFFEMTHTRALSFALLVPAIVMMPKKSAQRPGLLGIVTDWFVLAYFLVQLAVLVPYASTTDLIRQAFVLCVDTLLPYWVFSRAFVDVEGIRSALRAFVLVALALSVLAMFESVRRWPLYDAVSVHWGIDWDMIVFLERAGLLRAKASAGHSLMLGCVLLVAWGWWWIVQTELKQRIWVTLGTLGLLAGLAASLARGSWLGAGVLTVLMVAMGRAPVRNLLLIGGGGVAFLGIAAAVPALSFVIDMLPFVGNVDSENVEYRQRLLEISLGLIAQSPWLGVPGYLNYMEELRQGQGIIDIVNSYLAVALTTGVVGVFCFVGMLVSMMWGLWRVRQSREVPPDGRHMASCLLATTLALMFTLVTTSSIVVVLQLTYMLVGIGVSCARLYRPPKKSLQLTEGLVALRQQQ</sequence>
<dbReference type="PANTHER" id="PTHR37422:SF13">
    <property type="entry name" value="LIPOPOLYSACCHARIDE BIOSYNTHESIS PROTEIN PA4999-RELATED"/>
    <property type="match status" value="1"/>
</dbReference>
<feature type="transmembrane region" description="Helical" evidence="5">
    <location>
        <begin position="326"/>
        <end position="347"/>
    </location>
</feature>
<feature type="transmembrane region" description="Helical" evidence="5">
    <location>
        <begin position="407"/>
        <end position="433"/>
    </location>
</feature>
<feature type="transmembrane region" description="Helical" evidence="5">
    <location>
        <begin position="137"/>
        <end position="160"/>
    </location>
</feature>
<dbReference type="InterPro" id="IPR051533">
    <property type="entry name" value="WaaL-like"/>
</dbReference>
<feature type="transmembrane region" description="Helical" evidence="5">
    <location>
        <begin position="166"/>
        <end position="184"/>
    </location>
</feature>
<feature type="domain" description="O-antigen ligase-related" evidence="6">
    <location>
        <begin position="286"/>
        <end position="422"/>
    </location>
</feature>